<feature type="region of interest" description="Disordered" evidence="1">
    <location>
        <begin position="189"/>
        <end position="223"/>
    </location>
</feature>
<protein>
    <submittedName>
        <fullName evidence="2">Uncharacterized protein</fullName>
    </submittedName>
</protein>
<accession>A0ABQ9H5K5</accession>
<evidence type="ECO:0000313" key="2">
    <source>
        <dbReference type="EMBL" id="KAJ8879564.1"/>
    </source>
</evidence>
<evidence type="ECO:0000313" key="3">
    <source>
        <dbReference type="Proteomes" id="UP001159363"/>
    </source>
</evidence>
<evidence type="ECO:0000256" key="1">
    <source>
        <dbReference type="SAM" id="MobiDB-lite"/>
    </source>
</evidence>
<proteinExistence type="predicted"/>
<comment type="caution">
    <text evidence="2">The sequence shown here is derived from an EMBL/GenBank/DDBJ whole genome shotgun (WGS) entry which is preliminary data.</text>
</comment>
<gene>
    <name evidence="2" type="ORF">PR048_020172</name>
</gene>
<dbReference type="Proteomes" id="UP001159363">
    <property type="component" value="Chromosome 6"/>
</dbReference>
<feature type="compositionally biased region" description="Acidic residues" evidence="1">
    <location>
        <begin position="190"/>
        <end position="201"/>
    </location>
</feature>
<name>A0ABQ9H5K5_9NEOP</name>
<keyword evidence="3" id="KW-1185">Reference proteome</keyword>
<organism evidence="2 3">
    <name type="scientific">Dryococelus australis</name>
    <dbReference type="NCBI Taxonomy" id="614101"/>
    <lineage>
        <taxon>Eukaryota</taxon>
        <taxon>Metazoa</taxon>
        <taxon>Ecdysozoa</taxon>
        <taxon>Arthropoda</taxon>
        <taxon>Hexapoda</taxon>
        <taxon>Insecta</taxon>
        <taxon>Pterygota</taxon>
        <taxon>Neoptera</taxon>
        <taxon>Polyneoptera</taxon>
        <taxon>Phasmatodea</taxon>
        <taxon>Verophasmatodea</taxon>
        <taxon>Anareolatae</taxon>
        <taxon>Phasmatidae</taxon>
        <taxon>Eurycanthinae</taxon>
        <taxon>Dryococelus</taxon>
    </lineage>
</organism>
<dbReference type="EMBL" id="JARBHB010000007">
    <property type="protein sequence ID" value="KAJ8879564.1"/>
    <property type="molecule type" value="Genomic_DNA"/>
</dbReference>
<sequence length="318" mass="36469">MNWLYSCVRESRQDLCVGLLSHGGAAKMVRQHWDVLLHTVPGRTLCDTEKWPALPNKMELDNGNVSKQLSDNDDLNELYQNYRPIETEPKDNVGEESDDGSRPSKYVKRHQVNPSTWKAAKMVFVQYLTRKANTARARDREANAASRRKNSCNYYLKKGYNIVRIRKTTFSHMLAIGEWTALNWQKDYDSKEDDSTDDDGLATENEPTEPSSKKLRKPKERYSGRRVDCRLGRHERDEDEASCRLASQLSRMADNDVDGAPQLPTPLLPLTNSQSSFQPPTASTTEMLCYRSPFLPSTAHRAHSNLRLRRINSYYIVP</sequence>
<reference evidence="2 3" key="1">
    <citation type="submission" date="2023-02" db="EMBL/GenBank/DDBJ databases">
        <title>LHISI_Scaffold_Assembly.</title>
        <authorList>
            <person name="Stuart O.P."/>
            <person name="Cleave R."/>
            <person name="Magrath M.J.L."/>
            <person name="Mikheyev A.S."/>
        </authorList>
    </citation>
    <scope>NUCLEOTIDE SEQUENCE [LARGE SCALE GENOMIC DNA]</scope>
    <source>
        <strain evidence="2">Daus_M_001</strain>
        <tissue evidence="2">Leg muscle</tissue>
    </source>
</reference>
<feature type="region of interest" description="Disordered" evidence="1">
    <location>
        <begin position="82"/>
        <end position="110"/>
    </location>
</feature>